<evidence type="ECO:0000313" key="3">
    <source>
        <dbReference type="EMBL" id="GFP38956.1"/>
    </source>
</evidence>
<comment type="caution">
    <text evidence="3">The sequence shown here is derived from an EMBL/GenBank/DDBJ whole genome shotgun (WGS) entry which is preliminary data.</text>
</comment>
<evidence type="ECO:0000313" key="4">
    <source>
        <dbReference type="Proteomes" id="UP000569018"/>
    </source>
</evidence>
<dbReference type="InterPro" id="IPR049804">
    <property type="entry name" value="Choice_anch_L"/>
</dbReference>
<dbReference type="Gene3D" id="1.10.3130.20">
    <property type="entry name" value="Phycobilisome linker domain"/>
    <property type="match status" value="1"/>
</dbReference>
<dbReference type="InterPro" id="IPR025282">
    <property type="entry name" value="DUF4214"/>
</dbReference>
<dbReference type="RefSeq" id="WP_176235482.1">
    <property type="nucleotide sequence ID" value="NZ_BLSD01000024.1"/>
</dbReference>
<sequence length="418" mass="45129">MKNYLVLLGIFVLILGFISPSTVSAEDSDGGIGQELAPEGSPTALELAEAILTPGTAPFLVSASMTGGAGQFEVYTASLQGFPTSGSSWALISTGRACSIAGVATTFYSYDTGGPTSPPYSHRGYPSYDIATLTLTLSVPAGATTLSFDWKFGTEENPDNIGSYLDWASAIVTTSVGSSNILLFPDGKPVDVDNAIPFSNKVTGSSLKPLPPYPLPNDVVYNAATGLYKATFNVAPFVGETIRIDFQIADEFDETYDSALFIDNLNIDLPAPAPEPAPAPAPVDEQPLTYYRKTNSGFVTLLYNRVLRRAPEPKGLDGWVAGLEGGALTGADLVNHFIFSEECQYIISDYTNEEFITFLYKALFKRKPDSEGYTAWLAHMAAGMTREEVVGGFTDSEEFVNLCKEFGIRVKEWRHRLR</sequence>
<evidence type="ECO:0000256" key="1">
    <source>
        <dbReference type="SAM" id="SignalP"/>
    </source>
</evidence>
<accession>A0A6V8Q6I6</accession>
<dbReference type="Pfam" id="PF13946">
    <property type="entry name" value="DUF4214"/>
    <property type="match status" value="1"/>
</dbReference>
<feature type="domain" description="DUF4214" evidence="2">
    <location>
        <begin position="336"/>
        <end position="403"/>
    </location>
</feature>
<dbReference type="EMBL" id="BLSD01000024">
    <property type="protein sequence ID" value="GFP38956.1"/>
    <property type="molecule type" value="Genomic_DNA"/>
</dbReference>
<dbReference type="AlphaFoldDB" id="A0A6V8Q6I6"/>
<protein>
    <recommendedName>
        <fullName evidence="2">DUF4214 domain-containing protein</fullName>
    </recommendedName>
</protein>
<keyword evidence="1" id="KW-0732">Signal</keyword>
<proteinExistence type="predicted"/>
<evidence type="ECO:0000259" key="2">
    <source>
        <dbReference type="Pfam" id="PF13946"/>
    </source>
</evidence>
<dbReference type="NCBIfam" id="NF038133">
    <property type="entry name" value="choice_anch_L"/>
    <property type="match status" value="1"/>
</dbReference>
<name>A0A6V8Q6I6_9ACTN</name>
<gene>
    <name evidence="3" type="ORF">HKBW3S47_00656</name>
</gene>
<organism evidence="3 4">
    <name type="scientific">Candidatus Hakubella thermalkaliphila</name>
    <dbReference type="NCBI Taxonomy" id="2754717"/>
    <lineage>
        <taxon>Bacteria</taxon>
        <taxon>Bacillati</taxon>
        <taxon>Actinomycetota</taxon>
        <taxon>Actinomycetota incertae sedis</taxon>
        <taxon>Candidatus Hakubellales</taxon>
        <taxon>Candidatus Hakubellaceae</taxon>
        <taxon>Candidatus Hakubella</taxon>
    </lineage>
</organism>
<dbReference type="InterPro" id="IPR038255">
    <property type="entry name" value="PBS_linker_sf"/>
</dbReference>
<feature type="signal peptide" evidence="1">
    <location>
        <begin position="1"/>
        <end position="25"/>
    </location>
</feature>
<dbReference type="Proteomes" id="UP000569018">
    <property type="component" value="Unassembled WGS sequence"/>
</dbReference>
<feature type="chain" id="PRO_5027558355" description="DUF4214 domain-containing protein" evidence="1">
    <location>
        <begin position="26"/>
        <end position="418"/>
    </location>
</feature>
<reference evidence="3 4" key="1">
    <citation type="journal article" date="2020" name="Front. Microbiol.">
        <title>Single-cell genomics of novel Actinobacteria with the Wood-Ljungdahl pathway discovered in a serpentinizing system.</title>
        <authorList>
            <person name="Merino N."/>
            <person name="Kawai M."/>
            <person name="Boyd E.S."/>
            <person name="Colman D.R."/>
            <person name="McGlynn S.E."/>
            <person name="Nealson K.H."/>
            <person name="Kurokawa K."/>
            <person name="Hongoh Y."/>
        </authorList>
    </citation>
    <scope>NUCLEOTIDE SEQUENCE [LARGE SCALE GENOMIC DNA]</scope>
    <source>
        <strain evidence="3 4">S47</strain>
    </source>
</reference>